<feature type="non-terminal residue" evidence="1">
    <location>
        <position position="416"/>
    </location>
</feature>
<organism evidence="1">
    <name type="scientific">candidate division WOR-3 bacterium</name>
    <dbReference type="NCBI Taxonomy" id="2052148"/>
    <lineage>
        <taxon>Bacteria</taxon>
        <taxon>Bacteria division WOR-3</taxon>
    </lineage>
</organism>
<protein>
    <recommendedName>
        <fullName evidence="2">Exo-alpha-sialidase</fullName>
    </recommendedName>
</protein>
<sequence length="416" mass="44877">MFPLVEFCLLAALVAVPRSGADPECRLGVSSVSSGLRPAVVRVGEGWSVGEVSGDIFEGALNAFGATADEQGRVWLAVADRAAELSVYRAAEDGTGWVELYRYAAGSEVRRVEVLAGPGDSAAVFVFFLTAENAGDLRALRLDPADTLPALELAVAVGPDTITAFAVAADRDRSYYLYCLYANEMRGGRNAAFTRSLDFGKSWEVPQGWWNCWDPALAYGSGSTVHAAWRYAGTGREIHVQTSRFYGRPRSWWSHRRVSPTGEPVTEPTIAQLDTANDARGAAWVAWTVADRYDRRRRVEFARSEDGGAGWSHVGTPAGEPFLDRWAPVLTAAPGRPYGPVQLGYVAGRVGTDTTDTMPDKTTLRWRTTTRTHPAHWSAPAGAGLGPVASGPGVKPRLVIPPGAPRGRPVFLYSLR</sequence>
<dbReference type="AlphaFoldDB" id="A0A7V0T4D1"/>
<proteinExistence type="predicted"/>
<dbReference type="SUPFAM" id="SSF50939">
    <property type="entry name" value="Sialidases"/>
    <property type="match status" value="1"/>
</dbReference>
<reference evidence="1" key="1">
    <citation type="journal article" date="2020" name="mSystems">
        <title>Genome- and Community-Level Interaction Insights into Carbon Utilization and Element Cycling Functions of Hydrothermarchaeota in Hydrothermal Sediment.</title>
        <authorList>
            <person name="Zhou Z."/>
            <person name="Liu Y."/>
            <person name="Xu W."/>
            <person name="Pan J."/>
            <person name="Luo Z.H."/>
            <person name="Li M."/>
        </authorList>
    </citation>
    <scope>NUCLEOTIDE SEQUENCE [LARGE SCALE GENOMIC DNA]</scope>
    <source>
        <strain evidence="1">SpSt-1182</strain>
    </source>
</reference>
<accession>A0A7V0T4D1</accession>
<evidence type="ECO:0000313" key="1">
    <source>
        <dbReference type="EMBL" id="HDQ98994.1"/>
    </source>
</evidence>
<gene>
    <name evidence="1" type="ORF">ENN51_01715</name>
</gene>
<comment type="caution">
    <text evidence="1">The sequence shown here is derived from an EMBL/GenBank/DDBJ whole genome shotgun (WGS) entry which is preliminary data.</text>
</comment>
<dbReference type="Proteomes" id="UP000885672">
    <property type="component" value="Unassembled WGS sequence"/>
</dbReference>
<evidence type="ECO:0008006" key="2">
    <source>
        <dbReference type="Google" id="ProtNLM"/>
    </source>
</evidence>
<dbReference type="EMBL" id="DSBX01000062">
    <property type="protein sequence ID" value="HDQ98994.1"/>
    <property type="molecule type" value="Genomic_DNA"/>
</dbReference>
<name>A0A7V0T4D1_UNCW3</name>
<dbReference type="CDD" id="cd15482">
    <property type="entry name" value="Sialidase_non-viral"/>
    <property type="match status" value="1"/>
</dbReference>
<dbReference type="InterPro" id="IPR036278">
    <property type="entry name" value="Sialidase_sf"/>
</dbReference>